<dbReference type="EnsemblProtists" id="EKX40012">
    <property type="protein sequence ID" value="EKX40012"/>
    <property type="gene ID" value="GUITHDRAFT_164819"/>
</dbReference>
<dbReference type="InterPro" id="IPR041489">
    <property type="entry name" value="PDZ_6"/>
</dbReference>
<dbReference type="InterPro" id="IPR001478">
    <property type="entry name" value="PDZ"/>
</dbReference>
<dbReference type="SMART" id="SM00228">
    <property type="entry name" value="PDZ"/>
    <property type="match status" value="2"/>
</dbReference>
<evidence type="ECO:0000313" key="5">
    <source>
        <dbReference type="EnsemblProtists" id="EKX40012"/>
    </source>
</evidence>
<proteinExistence type="predicted"/>
<gene>
    <name evidence="4" type="ORF">GUITHDRAFT_164819</name>
</gene>
<feature type="compositionally biased region" description="Low complexity" evidence="2">
    <location>
        <begin position="262"/>
        <end position="279"/>
    </location>
</feature>
<feature type="region of interest" description="Disordered" evidence="2">
    <location>
        <begin position="582"/>
        <end position="631"/>
    </location>
</feature>
<dbReference type="InterPro" id="IPR036034">
    <property type="entry name" value="PDZ_sf"/>
</dbReference>
<feature type="compositionally biased region" description="Basic and acidic residues" evidence="2">
    <location>
        <begin position="395"/>
        <end position="408"/>
    </location>
</feature>
<reference evidence="4 6" key="1">
    <citation type="journal article" date="2012" name="Nature">
        <title>Algal genomes reveal evolutionary mosaicism and the fate of nucleomorphs.</title>
        <authorList>
            <consortium name="DOE Joint Genome Institute"/>
            <person name="Curtis B.A."/>
            <person name="Tanifuji G."/>
            <person name="Burki F."/>
            <person name="Gruber A."/>
            <person name="Irimia M."/>
            <person name="Maruyama S."/>
            <person name="Arias M.C."/>
            <person name="Ball S.G."/>
            <person name="Gile G.H."/>
            <person name="Hirakawa Y."/>
            <person name="Hopkins J.F."/>
            <person name="Kuo A."/>
            <person name="Rensing S.A."/>
            <person name="Schmutz J."/>
            <person name="Symeonidi A."/>
            <person name="Elias M."/>
            <person name="Eveleigh R.J."/>
            <person name="Herman E.K."/>
            <person name="Klute M.J."/>
            <person name="Nakayama T."/>
            <person name="Obornik M."/>
            <person name="Reyes-Prieto A."/>
            <person name="Armbrust E.V."/>
            <person name="Aves S.J."/>
            <person name="Beiko R.G."/>
            <person name="Coutinho P."/>
            <person name="Dacks J.B."/>
            <person name="Durnford D.G."/>
            <person name="Fast N.M."/>
            <person name="Green B.R."/>
            <person name="Grisdale C.J."/>
            <person name="Hempel F."/>
            <person name="Henrissat B."/>
            <person name="Hoppner M.P."/>
            <person name="Ishida K."/>
            <person name="Kim E."/>
            <person name="Koreny L."/>
            <person name="Kroth P.G."/>
            <person name="Liu Y."/>
            <person name="Malik S.B."/>
            <person name="Maier U.G."/>
            <person name="McRose D."/>
            <person name="Mock T."/>
            <person name="Neilson J.A."/>
            <person name="Onodera N.T."/>
            <person name="Poole A.M."/>
            <person name="Pritham E.J."/>
            <person name="Richards T.A."/>
            <person name="Rocap G."/>
            <person name="Roy S.W."/>
            <person name="Sarai C."/>
            <person name="Schaack S."/>
            <person name="Shirato S."/>
            <person name="Slamovits C.H."/>
            <person name="Spencer D.F."/>
            <person name="Suzuki S."/>
            <person name="Worden A.Z."/>
            <person name="Zauner S."/>
            <person name="Barry K."/>
            <person name="Bell C."/>
            <person name="Bharti A.K."/>
            <person name="Crow J.A."/>
            <person name="Grimwood J."/>
            <person name="Kramer R."/>
            <person name="Lindquist E."/>
            <person name="Lucas S."/>
            <person name="Salamov A."/>
            <person name="McFadden G.I."/>
            <person name="Lane C.E."/>
            <person name="Keeling P.J."/>
            <person name="Gray M.W."/>
            <person name="Grigoriev I.V."/>
            <person name="Archibald J.M."/>
        </authorList>
    </citation>
    <scope>NUCLEOTIDE SEQUENCE</scope>
    <source>
        <strain evidence="4 6">CCMP2712</strain>
    </source>
</reference>
<keyword evidence="6" id="KW-1185">Reference proteome</keyword>
<feature type="compositionally biased region" description="Basic and acidic residues" evidence="2">
    <location>
        <begin position="428"/>
        <end position="450"/>
    </location>
</feature>
<dbReference type="KEGG" id="gtt:GUITHDRAFT_164819"/>
<feature type="region of interest" description="Disordered" evidence="2">
    <location>
        <begin position="262"/>
        <end position="329"/>
    </location>
</feature>
<keyword evidence="1" id="KW-0175">Coiled coil</keyword>
<reference evidence="6" key="2">
    <citation type="submission" date="2012-11" db="EMBL/GenBank/DDBJ databases">
        <authorList>
            <person name="Kuo A."/>
            <person name="Curtis B.A."/>
            <person name="Tanifuji G."/>
            <person name="Burki F."/>
            <person name="Gruber A."/>
            <person name="Irimia M."/>
            <person name="Maruyama S."/>
            <person name="Arias M.C."/>
            <person name="Ball S.G."/>
            <person name="Gile G.H."/>
            <person name="Hirakawa Y."/>
            <person name="Hopkins J.F."/>
            <person name="Rensing S.A."/>
            <person name="Schmutz J."/>
            <person name="Symeonidi A."/>
            <person name="Elias M."/>
            <person name="Eveleigh R.J."/>
            <person name="Herman E.K."/>
            <person name="Klute M.J."/>
            <person name="Nakayama T."/>
            <person name="Obornik M."/>
            <person name="Reyes-Prieto A."/>
            <person name="Armbrust E.V."/>
            <person name="Aves S.J."/>
            <person name="Beiko R.G."/>
            <person name="Coutinho P."/>
            <person name="Dacks J.B."/>
            <person name="Durnford D.G."/>
            <person name="Fast N.M."/>
            <person name="Green B.R."/>
            <person name="Grisdale C."/>
            <person name="Hempe F."/>
            <person name="Henrissat B."/>
            <person name="Hoppner M.P."/>
            <person name="Ishida K.-I."/>
            <person name="Kim E."/>
            <person name="Koreny L."/>
            <person name="Kroth P.G."/>
            <person name="Liu Y."/>
            <person name="Malik S.-B."/>
            <person name="Maier U.G."/>
            <person name="McRose D."/>
            <person name="Mock T."/>
            <person name="Neilson J.A."/>
            <person name="Onodera N.T."/>
            <person name="Poole A.M."/>
            <person name="Pritham E.J."/>
            <person name="Richards T.A."/>
            <person name="Rocap G."/>
            <person name="Roy S.W."/>
            <person name="Sarai C."/>
            <person name="Schaack S."/>
            <person name="Shirato S."/>
            <person name="Slamovits C.H."/>
            <person name="Spencer D.F."/>
            <person name="Suzuki S."/>
            <person name="Worden A.Z."/>
            <person name="Zauner S."/>
            <person name="Barry K."/>
            <person name="Bell C."/>
            <person name="Bharti A.K."/>
            <person name="Crow J.A."/>
            <person name="Grimwood J."/>
            <person name="Kramer R."/>
            <person name="Lindquist E."/>
            <person name="Lucas S."/>
            <person name="Salamov A."/>
            <person name="McFadden G.I."/>
            <person name="Lane C.E."/>
            <person name="Keeling P.J."/>
            <person name="Gray M.W."/>
            <person name="Grigoriev I.V."/>
            <person name="Archibald J.M."/>
        </authorList>
    </citation>
    <scope>NUCLEOTIDE SEQUENCE</scope>
    <source>
        <strain evidence="6">CCMP2712</strain>
    </source>
</reference>
<dbReference type="Pfam" id="PF17820">
    <property type="entry name" value="PDZ_6"/>
    <property type="match status" value="2"/>
</dbReference>
<feature type="coiled-coil region" evidence="1">
    <location>
        <begin position="354"/>
        <end position="381"/>
    </location>
</feature>
<evidence type="ECO:0000259" key="3">
    <source>
        <dbReference type="PROSITE" id="PS50106"/>
    </source>
</evidence>
<feature type="domain" description="PDZ" evidence="3">
    <location>
        <begin position="75"/>
        <end position="124"/>
    </location>
</feature>
<evidence type="ECO:0000256" key="1">
    <source>
        <dbReference type="SAM" id="Coils"/>
    </source>
</evidence>
<dbReference type="HOGENOM" id="CLU_369386_0_0_1"/>
<dbReference type="EMBL" id="JH993035">
    <property type="protein sequence ID" value="EKX40012.1"/>
    <property type="molecule type" value="Genomic_DNA"/>
</dbReference>
<dbReference type="PROSITE" id="PS50106">
    <property type="entry name" value="PDZ"/>
    <property type="match status" value="2"/>
</dbReference>
<dbReference type="SUPFAM" id="SSF50156">
    <property type="entry name" value="PDZ domain-like"/>
    <property type="match status" value="2"/>
</dbReference>
<dbReference type="Proteomes" id="UP000011087">
    <property type="component" value="Unassembled WGS sequence"/>
</dbReference>
<protein>
    <recommendedName>
        <fullName evidence="3">PDZ domain-containing protein</fullName>
    </recommendedName>
</protein>
<evidence type="ECO:0000256" key="2">
    <source>
        <dbReference type="SAM" id="MobiDB-lite"/>
    </source>
</evidence>
<organism evidence="4">
    <name type="scientific">Guillardia theta (strain CCMP2712)</name>
    <name type="common">Cryptophyte</name>
    <dbReference type="NCBI Taxonomy" id="905079"/>
    <lineage>
        <taxon>Eukaryota</taxon>
        <taxon>Cryptophyceae</taxon>
        <taxon>Pyrenomonadales</taxon>
        <taxon>Geminigeraceae</taxon>
        <taxon>Guillardia</taxon>
    </lineage>
</organism>
<dbReference type="PaxDb" id="55529-EKX40012"/>
<feature type="domain" description="PDZ" evidence="3">
    <location>
        <begin position="148"/>
        <end position="211"/>
    </location>
</feature>
<accession>L1IV78</accession>
<evidence type="ECO:0000313" key="6">
    <source>
        <dbReference type="Proteomes" id="UP000011087"/>
    </source>
</evidence>
<dbReference type="GeneID" id="17296777"/>
<dbReference type="RefSeq" id="XP_005826992.1">
    <property type="nucleotide sequence ID" value="XM_005826935.1"/>
</dbReference>
<dbReference type="Gene3D" id="2.30.42.10">
    <property type="match status" value="2"/>
</dbReference>
<dbReference type="AlphaFoldDB" id="L1IV78"/>
<evidence type="ECO:0000313" key="4">
    <source>
        <dbReference type="EMBL" id="EKX40012.1"/>
    </source>
</evidence>
<sequence>MEMQFAIPASSPMSTASVRRSYGVTSTRGLVTTSSSWSAANQSKPLSIISRSSQPTHLQEGPAEAADALFGIGAGVSVAEGRGFWINSVKPGGPGESAGLLKNDLLISIDGKRPATLAQLRNMLLGPKGTQVELGVLRRDVPSGAPLILRVVRGSGSSGSVGPVLGVGMGLKLNPGGGFLVSNVQAGGPADRAGVLTGDVICTFNGELVTNKPGTYLTEERRKLVAGVGRCGDAHAPASLVSLMLESGGTYSHQPIGGMSGMSRVDSSGYSSGGYSTAYDSDKSDNLEPPSSLARSREGYSSDESLGPSPAVPVSLKRRSHRDGGRMIPAAVKSSEVLFKGSKEGATAPREGHHHIANEELQALKSQVAALQATVSKQAEEMATLSSALVGLKKQLEDREPPHLKPSETEEPGEGTGELMYVWRRRGARQEEDKRQAAEKQREEQEQRREQGWQKLQSEWGQMNQRWEMVQQAESKRVLAEESRVEAFKALEETFKKVMSNEELRNLAEQQRFEEERRRSERIAKVEKIIGALRDEQDGILDGVEEQKRHSLNVLERIQDLLNKLRMDVAQALSKELPSQEGIVEIPPPGKEGGGEALNAEEEPAFPKQPHPLSPTVSPHRTPSRDEPMPQEHACGFPSPLVPRLRLKRCVSDDAVPASLRCAAIVVGTRLFLFPKNREGMCDLQFAMVMDLSSLRLWALRVMGSLPLRCRCAFVVVQGCYVELDTPHPCYCHCEASATSTSAALVSSTSDPSR</sequence>
<reference evidence="5" key="3">
    <citation type="submission" date="2015-06" db="UniProtKB">
        <authorList>
            <consortium name="EnsemblProtists"/>
        </authorList>
    </citation>
    <scope>IDENTIFICATION</scope>
</reference>
<feature type="region of interest" description="Disordered" evidence="2">
    <location>
        <begin position="395"/>
        <end position="450"/>
    </location>
</feature>
<dbReference type="OrthoDB" id="646838at2759"/>
<name>L1IV78_GUITC</name>